<dbReference type="PANTHER" id="PTHR30046">
    <property type="entry name" value="FLAGELLAR M-RING PROTEIN"/>
    <property type="match status" value="1"/>
</dbReference>
<feature type="compositionally biased region" description="Basic and acidic residues" evidence="3">
    <location>
        <begin position="278"/>
        <end position="307"/>
    </location>
</feature>
<name>A0A5K7XCB9_9BACT</name>
<evidence type="ECO:0000256" key="1">
    <source>
        <dbReference type="ARBA" id="ARBA00004370"/>
    </source>
</evidence>
<evidence type="ECO:0000259" key="5">
    <source>
        <dbReference type="Pfam" id="PF01514"/>
    </source>
</evidence>
<keyword evidence="2 4" id="KW-0472">Membrane</keyword>
<dbReference type="Gene3D" id="3.30.300.30">
    <property type="match status" value="1"/>
</dbReference>
<proteinExistence type="predicted"/>
<feature type="domain" description="Flagellar M-ring N-terminal" evidence="5">
    <location>
        <begin position="46"/>
        <end position="214"/>
    </location>
</feature>
<dbReference type="PANTHER" id="PTHR30046:SF0">
    <property type="entry name" value="FLAGELLAR M-RING PROTEIN"/>
    <property type="match status" value="1"/>
</dbReference>
<dbReference type="GO" id="GO:0016020">
    <property type="term" value="C:membrane"/>
    <property type="evidence" value="ECO:0007669"/>
    <property type="project" value="UniProtKB-SubCell"/>
</dbReference>
<gene>
    <name evidence="6" type="ORF">PLANPX_3627</name>
</gene>
<dbReference type="AlphaFoldDB" id="A0A5K7XCB9"/>
<keyword evidence="4" id="KW-0812">Transmembrane</keyword>
<reference evidence="7" key="1">
    <citation type="submission" date="2019-10" db="EMBL/GenBank/DDBJ databases">
        <title>Lacipirellula parvula gen. nov., sp. nov., representing a lineage of planctomycetes widespread in freshwater anoxic habitats, and description of the family Lacipirellulaceae.</title>
        <authorList>
            <person name="Dedysh S.N."/>
            <person name="Kulichevskaya I.S."/>
            <person name="Beletsky A.V."/>
            <person name="Rakitin A.L."/>
            <person name="Mardanov A.V."/>
            <person name="Ivanova A.A."/>
            <person name="Saltykova V.X."/>
            <person name="Rijpstra W.I.C."/>
            <person name="Sinninghe Damste J.S."/>
            <person name="Ravin N.V."/>
        </authorList>
    </citation>
    <scope>NUCLEOTIDE SEQUENCE [LARGE SCALE GENOMIC DNA]</scope>
    <source>
        <strain evidence="7">PX69</strain>
    </source>
</reference>
<feature type="region of interest" description="Disordered" evidence="3">
    <location>
        <begin position="495"/>
        <end position="514"/>
    </location>
</feature>
<evidence type="ECO:0000256" key="4">
    <source>
        <dbReference type="SAM" id="Phobius"/>
    </source>
</evidence>
<organism evidence="6 7">
    <name type="scientific">Lacipirellula parvula</name>
    <dbReference type="NCBI Taxonomy" id="2650471"/>
    <lineage>
        <taxon>Bacteria</taxon>
        <taxon>Pseudomonadati</taxon>
        <taxon>Planctomycetota</taxon>
        <taxon>Planctomycetia</taxon>
        <taxon>Pirellulales</taxon>
        <taxon>Lacipirellulaceae</taxon>
        <taxon>Lacipirellula</taxon>
    </lineage>
</organism>
<dbReference type="KEGG" id="lpav:PLANPX_3627"/>
<dbReference type="InterPro" id="IPR043427">
    <property type="entry name" value="YscJ/FliF"/>
</dbReference>
<dbReference type="InterPro" id="IPR006182">
    <property type="entry name" value="FliF_N_dom"/>
</dbReference>
<evidence type="ECO:0000256" key="2">
    <source>
        <dbReference type="ARBA" id="ARBA00023136"/>
    </source>
</evidence>
<keyword evidence="4" id="KW-1133">Transmembrane helix</keyword>
<dbReference type="Proteomes" id="UP000326837">
    <property type="component" value="Chromosome"/>
</dbReference>
<feature type="transmembrane region" description="Helical" evidence="4">
    <location>
        <begin position="21"/>
        <end position="41"/>
    </location>
</feature>
<feature type="region of interest" description="Disordered" evidence="3">
    <location>
        <begin position="274"/>
        <end position="321"/>
    </location>
</feature>
<keyword evidence="7" id="KW-1185">Reference proteome</keyword>
<dbReference type="Pfam" id="PF01514">
    <property type="entry name" value="YscJ_FliF"/>
    <property type="match status" value="1"/>
</dbReference>
<comment type="subcellular location">
    <subcellularLocation>
        <location evidence="1">Membrane</location>
    </subcellularLocation>
</comment>
<dbReference type="EMBL" id="AP021861">
    <property type="protein sequence ID" value="BBO34015.1"/>
    <property type="molecule type" value="Genomic_DNA"/>
</dbReference>
<dbReference type="RefSeq" id="WP_152099670.1">
    <property type="nucleotide sequence ID" value="NZ_AP021861.1"/>
</dbReference>
<dbReference type="InterPro" id="IPR045851">
    <property type="entry name" value="AMP-bd_C_sf"/>
</dbReference>
<protein>
    <recommendedName>
        <fullName evidence="5">Flagellar M-ring N-terminal domain-containing protein</fullName>
    </recommendedName>
</protein>
<evidence type="ECO:0000313" key="7">
    <source>
        <dbReference type="Proteomes" id="UP000326837"/>
    </source>
</evidence>
<evidence type="ECO:0000256" key="3">
    <source>
        <dbReference type="SAM" id="MobiDB-lite"/>
    </source>
</evidence>
<accession>A0A5K7XCB9</accession>
<evidence type="ECO:0000313" key="6">
    <source>
        <dbReference type="EMBL" id="BBO34015.1"/>
    </source>
</evidence>
<sequence length="550" mass="60062">MGFLNQTLAQIRELFASMTPAARVTSALLLGVIVCSLGYLFQGFQNTSAEPLFGGALLQPHETQRIETALGQAGLEMLPLEQGRVMVPRGKKAVYLAAIANAGALPANFHMLLEDSLETGIFESGKMRDQRWKAARERQLSMMISEMEGVEDAKVLYDIREPRAFGKEEITATVSVMPSPGAVLDPQRMRLIREAVARSIAGLTSDKVMVVDRSNGGQFGGNGGEVIADAYDDPYFRTKTLYEQQTRARIEQLLSNIRPNVQVQVTAELDDTLSAESRSIRPDGELAPIRESKDTEESVNRQTEDRGAVGLRAQGPGRNNVDAAVARNENTQTSERTQTDNFVPHVEEVRKQSGLLPKHVRAAIAVPSEYLIRVWRETTPDAKPEDRPDTAMLQNIEDQVKTKIKAAVGQLFPKEIAEDQLSKVEVTIFQSLTPAPTPEPSVASESVVWAQQNTSSLIIAGMAVMSLLMLRSMIKSIPTNDKGVDFSLPDILPKKNETAKAGGKGGETEAGRPKLRLKRGPSLKEDLSELVKEDPDGAAAILRTWIGNAG</sequence>